<evidence type="ECO:0000259" key="5">
    <source>
        <dbReference type="PROSITE" id="PS50901"/>
    </source>
</evidence>
<evidence type="ECO:0000256" key="1">
    <source>
        <dbReference type="ARBA" id="ARBA00022741"/>
    </source>
</evidence>
<evidence type="ECO:0000313" key="7">
    <source>
        <dbReference type="Proteomes" id="UP000679284"/>
    </source>
</evidence>
<dbReference type="CDD" id="cd01127">
    <property type="entry name" value="TrwB_TraG_TraD_VirD4"/>
    <property type="match status" value="1"/>
</dbReference>
<dbReference type="InterPro" id="IPR027417">
    <property type="entry name" value="P-loop_NTPase"/>
</dbReference>
<geneLocation type="plasmid" evidence="6 7">
    <name>unnamed1</name>
</geneLocation>
<dbReference type="KEGG" id="fap:GR316_12050"/>
<dbReference type="PANTHER" id="PTHR22683:SF41">
    <property type="entry name" value="DNA TRANSLOCASE FTSK"/>
    <property type="match status" value="1"/>
</dbReference>
<evidence type="ECO:0000256" key="2">
    <source>
        <dbReference type="ARBA" id="ARBA00022840"/>
    </source>
</evidence>
<proteinExistence type="predicted"/>
<keyword evidence="2 3" id="KW-0067">ATP-binding</keyword>
<evidence type="ECO:0000313" key="6">
    <source>
        <dbReference type="EMBL" id="QUS37103.1"/>
    </source>
</evidence>
<gene>
    <name evidence="6" type="ORF">GR316_12050</name>
</gene>
<dbReference type="RefSeq" id="WP_211785247.1">
    <property type="nucleotide sequence ID" value="NZ_CP047290.1"/>
</dbReference>
<dbReference type="InterPro" id="IPR050206">
    <property type="entry name" value="FtsK/SpoIIIE/SftA"/>
</dbReference>
<keyword evidence="1 3" id="KW-0547">Nucleotide-binding</keyword>
<organism evidence="6 7">
    <name type="scientific">Falsirhodobacter algicola</name>
    <dbReference type="NCBI Taxonomy" id="2692330"/>
    <lineage>
        <taxon>Bacteria</taxon>
        <taxon>Pseudomonadati</taxon>
        <taxon>Pseudomonadota</taxon>
        <taxon>Alphaproteobacteria</taxon>
        <taxon>Rhodobacterales</taxon>
        <taxon>Paracoccaceae</taxon>
        <taxon>Falsirhodobacter</taxon>
    </lineage>
</organism>
<dbReference type="Gene3D" id="3.40.50.300">
    <property type="entry name" value="P-loop containing nucleotide triphosphate hydrolases"/>
    <property type="match status" value="1"/>
</dbReference>
<dbReference type="PANTHER" id="PTHR22683">
    <property type="entry name" value="SPORULATION PROTEIN RELATED"/>
    <property type="match status" value="1"/>
</dbReference>
<dbReference type="Pfam" id="PF01580">
    <property type="entry name" value="FtsK_SpoIIIE"/>
    <property type="match status" value="1"/>
</dbReference>
<evidence type="ECO:0000256" key="3">
    <source>
        <dbReference type="PROSITE-ProRule" id="PRU00289"/>
    </source>
</evidence>
<protein>
    <recommendedName>
        <fullName evidence="5">FtsK domain-containing protein</fullName>
    </recommendedName>
</protein>
<dbReference type="GO" id="GO:0003677">
    <property type="term" value="F:DNA binding"/>
    <property type="evidence" value="ECO:0007669"/>
    <property type="project" value="InterPro"/>
</dbReference>
<sequence>MNVSTISEVSAPYARRGDLIARIVWDVVRRAVDDAAVGQRVTFMLAGLTAEALDGIARNKPANLHGRSLLLKMNPKAAAGMKVHVDYLSDESAVHWRHNDTADVIVFAPSDAEREGIGAGLGPISRIDEPRIIDQIPAWVGVLGETGEANSYLRAALEGLSSAREVCLDLQMWVDFICAILDQGFAYNVDVRIKNAMPALRIPKDGIVKLPAFKLEGNPKKARARDFAAAFRDARLEAGVYATLMTPKHERVDVTAVRARVEAFEHGNEPEVKEALDAVRILLSDADNILPGDWRDSQEAFCRKVSWDRVGASLFGGGRSTSTESLGRQTLRFIEGNYGHDVTREDRELLNSLTNTTPREPRDVEVEFFNRWQERLSREVKLFKPWQKRLFSKEVIGHDLLSAFAEGFEALIIAGDAALVEMTEPRILVRTTQHDKARFWEGLDPDIQRLFCFELNALKALFGSHVVWDLAAAEKYQGNGEAGASEARKIDLELYLMEAKDLVDLGCLRTPPRQAPRVKTTWQPGKSPKDEPISLALIDDLDALAKAAKAGDSLFRPLDFAQRSSGEDTRLSSTSLSDRNSFSDVAQGQQGRAFDLVVRPQEDLLGDLRSRLQELERSRTLGGETVTAVIAAAEAFDASYRKAATLLAEDAGAAFASNILDEQAEAFGALCRACRLPATTGRAGQEIRTLVAGIGVVASNGAAPMAILAAWHPLRLAERRAKIRELASFVEAVLLSKSARSADLSAAFQERRLARSRWSFPEVVFAHGMTMIAVEDLAGYSLMVPADCVARNQEALEAGAPSAAVKFMEGVDQYLDVHPHEATNLSASIFDSESHTLPREVAREMAKRLHRQSDLRCDLVITHRDQDRMRKIYRNQNVRLAAENISETARGFLSRLRVDVRSNRASDGAESEVRDLDLVFLHDVISHHADPVWVEEAGGSQELAATFDPAVARRPRRRMTETDASGVGVYLTLPRPPRAVGHYQDLIYELAKGFLPEGFHGVLIRQIQFEDAKVSELVRRAHQFAEWVITYDKVASRTLFERCGVQIISDISVPGADGRVIISAGKVDDRLKRNIRDDLIAACGIGAPDAQTLSGVVIRDVLRISGRKVLSAARYANASREMIGLAVMRAWMEGALKGTMNNAPIWVSLDDYRGWFMSEKGRVADAIAVIIDHDDGAFRVFLQVGEAKFIEKTAELATIKEAQQQVRDTVDRLTSLFIDNDDAISREAACARLADLLVNRDGVTERLPDPVLRAAFFDALSAGEVSFQISGEVVVCLHDDHGVVWKCEADSDRPYLRHHVLTTPAIRQTLQGTMEGDLPQREGLGDIVWYGSGEAQTSQPVQPRETTTAVVGANFNTSGELLDGRPLPSRSAADADTAAEDPKTEPEAVTTDMAEEDQAPEPPCFLPPPVYAVLRDMAAIERGAVTDPDSLAWADKIAIETQRALSHFSMQAQFADPKPRLTPNGALIAFRGHPSLTVDRIERRTSELLTTYGIEVADVRPGRGRISVFVTREKRAKVPLASTWLSALWPDRDPGQHTSFILGAREDEDRLLYLNLAEPFADYEVHGPHTLIAGETGSGKGILTQGLLLQLIAFNDPEQVELIVVDPKKGVDFTWLEGAPQMKAPIVTEMSAAKAILEDLVRQMDSRYEKLASVGAANIAEYNRRVPLEQRMSRIFLVHDELGAWMAQEKEYQEVVLSSVANLGMKARAAGIHLILITQRADADAVPGRLRDNMGNRLCLKVQNGTGSRMVLGVGGAEKLLGKGHLACMLANQQLPPGQEFFVVQVPFAETEDVQRLAQAAKSYWASRRS</sequence>
<name>A0A8J8MVI2_9RHOB</name>
<dbReference type="InterPro" id="IPR002543">
    <property type="entry name" value="FtsK_dom"/>
</dbReference>
<dbReference type="GO" id="GO:0005524">
    <property type="term" value="F:ATP binding"/>
    <property type="evidence" value="ECO:0007669"/>
    <property type="project" value="UniProtKB-UniRule"/>
</dbReference>
<keyword evidence="6" id="KW-0614">Plasmid</keyword>
<dbReference type="SUPFAM" id="SSF52540">
    <property type="entry name" value="P-loop containing nucleoside triphosphate hydrolases"/>
    <property type="match status" value="1"/>
</dbReference>
<reference evidence="6" key="1">
    <citation type="submission" date="2020-01" db="EMBL/GenBank/DDBJ databases">
        <authorList>
            <person name="Yang Y."/>
            <person name="Kwon Y.M."/>
        </authorList>
    </citation>
    <scope>NUCLEOTIDE SEQUENCE</scope>
    <source>
        <strain evidence="6">PG104</strain>
        <plasmid evidence="6">unnamed1</plasmid>
    </source>
</reference>
<feature type="domain" description="FtsK" evidence="5">
    <location>
        <begin position="1549"/>
        <end position="1749"/>
    </location>
</feature>
<dbReference type="Proteomes" id="UP000679284">
    <property type="component" value="Plasmid unnamed1"/>
</dbReference>
<accession>A0A8J8MVI2</accession>
<evidence type="ECO:0000256" key="4">
    <source>
        <dbReference type="SAM" id="MobiDB-lite"/>
    </source>
</evidence>
<keyword evidence="7" id="KW-1185">Reference proteome</keyword>
<feature type="binding site" evidence="3">
    <location>
        <begin position="1574"/>
        <end position="1581"/>
    </location>
    <ligand>
        <name>ATP</name>
        <dbReference type="ChEBI" id="CHEBI:30616"/>
    </ligand>
</feature>
<feature type="region of interest" description="Disordered" evidence="4">
    <location>
        <begin position="1357"/>
        <end position="1403"/>
    </location>
</feature>
<dbReference type="EMBL" id="CP047290">
    <property type="protein sequence ID" value="QUS37103.1"/>
    <property type="molecule type" value="Genomic_DNA"/>
</dbReference>
<dbReference type="PROSITE" id="PS50901">
    <property type="entry name" value="FTSK"/>
    <property type="match status" value="1"/>
</dbReference>